<evidence type="ECO:0000313" key="3">
    <source>
        <dbReference type="Proteomes" id="UP000824013"/>
    </source>
</evidence>
<sequence length="138" mass="15055">MKISNKILLLTSLLTIGLVPTISALPVQAASTEYTIKKFDVKKLYFLIGKNELVNAKDIRITNGNSPDAVGTTVVTNTDDFRVVVTSFKAPTYDLKGTKLSRTLPQGDAYSLGGQSKLTEKAYYKVGSKHLVPMTEVE</sequence>
<dbReference type="AlphaFoldDB" id="A0A9D1ZQA9"/>
<gene>
    <name evidence="2" type="ORF">H9820_13610</name>
</gene>
<reference evidence="2" key="2">
    <citation type="submission" date="2021-04" db="EMBL/GenBank/DDBJ databases">
        <authorList>
            <person name="Gilroy R."/>
        </authorList>
    </citation>
    <scope>NUCLEOTIDE SEQUENCE</scope>
    <source>
        <strain evidence="2">3204</strain>
    </source>
</reference>
<feature type="chain" id="PRO_5038548958" description="Surface layer protein A domain-containing protein" evidence="1">
    <location>
        <begin position="30"/>
        <end position="138"/>
    </location>
</feature>
<reference evidence="2" key="1">
    <citation type="journal article" date="2021" name="PeerJ">
        <title>Extensive microbial diversity within the chicken gut microbiome revealed by metagenomics and culture.</title>
        <authorList>
            <person name="Gilroy R."/>
            <person name="Ravi A."/>
            <person name="Getino M."/>
            <person name="Pursley I."/>
            <person name="Horton D.L."/>
            <person name="Alikhan N.F."/>
            <person name="Baker D."/>
            <person name="Gharbi K."/>
            <person name="Hall N."/>
            <person name="Watson M."/>
            <person name="Adriaenssens E.M."/>
            <person name="Foster-Nyarko E."/>
            <person name="Jarju S."/>
            <person name="Secka A."/>
            <person name="Antonio M."/>
            <person name="Oren A."/>
            <person name="Chaudhuri R.R."/>
            <person name="La Ragione R."/>
            <person name="Hildebrand F."/>
            <person name="Pallen M.J."/>
        </authorList>
    </citation>
    <scope>NUCLEOTIDE SEQUENCE</scope>
    <source>
        <strain evidence="2">3204</strain>
    </source>
</reference>
<keyword evidence="1" id="KW-0732">Signal</keyword>
<evidence type="ECO:0008006" key="4">
    <source>
        <dbReference type="Google" id="ProtNLM"/>
    </source>
</evidence>
<evidence type="ECO:0000256" key="1">
    <source>
        <dbReference type="SAM" id="SignalP"/>
    </source>
</evidence>
<dbReference type="Proteomes" id="UP000824013">
    <property type="component" value="Unassembled WGS sequence"/>
</dbReference>
<dbReference type="EMBL" id="DXCM01000099">
    <property type="protein sequence ID" value="HIY93965.1"/>
    <property type="molecule type" value="Genomic_DNA"/>
</dbReference>
<feature type="signal peptide" evidence="1">
    <location>
        <begin position="1"/>
        <end position="29"/>
    </location>
</feature>
<organism evidence="2 3">
    <name type="scientific">Candidatus Companilactobacillus pullicola</name>
    <dbReference type="NCBI Taxonomy" id="2838523"/>
    <lineage>
        <taxon>Bacteria</taxon>
        <taxon>Bacillati</taxon>
        <taxon>Bacillota</taxon>
        <taxon>Bacilli</taxon>
        <taxon>Lactobacillales</taxon>
        <taxon>Lactobacillaceae</taxon>
        <taxon>Companilactobacillus</taxon>
    </lineage>
</organism>
<protein>
    <recommendedName>
        <fullName evidence="4">Surface layer protein A domain-containing protein</fullName>
    </recommendedName>
</protein>
<accession>A0A9D1ZQA9</accession>
<comment type="caution">
    <text evidence="2">The sequence shown here is derived from an EMBL/GenBank/DDBJ whole genome shotgun (WGS) entry which is preliminary data.</text>
</comment>
<proteinExistence type="predicted"/>
<evidence type="ECO:0000313" key="2">
    <source>
        <dbReference type="EMBL" id="HIY93965.1"/>
    </source>
</evidence>
<name>A0A9D1ZQA9_9LACO</name>